<keyword evidence="3" id="KW-0804">Transcription</keyword>
<dbReference type="CDD" id="cd06170">
    <property type="entry name" value="LuxR_C_like"/>
    <property type="match status" value="1"/>
</dbReference>
<dbReference type="Pfam" id="PF00196">
    <property type="entry name" value="GerE"/>
    <property type="match status" value="1"/>
</dbReference>
<evidence type="ECO:0000256" key="2">
    <source>
        <dbReference type="ARBA" id="ARBA00023125"/>
    </source>
</evidence>
<dbReference type="PANTHER" id="PTHR44688">
    <property type="entry name" value="DNA-BINDING TRANSCRIPTIONAL ACTIVATOR DEVR_DOSR"/>
    <property type="match status" value="1"/>
</dbReference>
<dbReference type="Gene3D" id="1.10.10.10">
    <property type="entry name" value="Winged helix-like DNA-binding domain superfamily/Winged helix DNA-binding domain"/>
    <property type="match status" value="1"/>
</dbReference>
<dbReference type="InterPro" id="IPR036388">
    <property type="entry name" value="WH-like_DNA-bd_sf"/>
</dbReference>
<dbReference type="Pfam" id="PF17874">
    <property type="entry name" value="TPR_MalT"/>
    <property type="match status" value="1"/>
</dbReference>
<keyword evidence="6" id="KW-1185">Reference proteome</keyword>
<evidence type="ECO:0000313" key="6">
    <source>
        <dbReference type="Proteomes" id="UP000218332"/>
    </source>
</evidence>
<organism evidence="5 6">
    <name type="scientific">Tamilnaduibacter salinus</name>
    <dbReference type="NCBI Taxonomy" id="1484056"/>
    <lineage>
        <taxon>Bacteria</taxon>
        <taxon>Pseudomonadati</taxon>
        <taxon>Pseudomonadota</taxon>
        <taxon>Gammaproteobacteria</taxon>
        <taxon>Pseudomonadales</taxon>
        <taxon>Marinobacteraceae</taxon>
        <taxon>Tamilnaduibacter</taxon>
    </lineage>
</organism>
<evidence type="ECO:0000256" key="3">
    <source>
        <dbReference type="ARBA" id="ARBA00023163"/>
    </source>
</evidence>
<reference evidence="5 6" key="1">
    <citation type="submission" date="2017-07" db="EMBL/GenBank/DDBJ databases">
        <title>Tamlnaduibacter salinus (Mi-7) genome sequencing.</title>
        <authorList>
            <person name="Verma A."/>
            <person name="Krishnamurthi S."/>
        </authorList>
    </citation>
    <scope>NUCLEOTIDE SEQUENCE [LARGE SCALE GENOMIC DNA]</scope>
    <source>
        <strain evidence="5 6">Mi-7</strain>
    </source>
</reference>
<dbReference type="EMBL" id="NMPM01000010">
    <property type="protein sequence ID" value="PAV26999.1"/>
    <property type="molecule type" value="Genomic_DNA"/>
</dbReference>
<feature type="domain" description="HTH luxR-type" evidence="4">
    <location>
        <begin position="831"/>
        <end position="896"/>
    </location>
</feature>
<dbReference type="InterPro" id="IPR011990">
    <property type="entry name" value="TPR-like_helical_dom_sf"/>
</dbReference>
<proteinExistence type="predicted"/>
<dbReference type="RefSeq" id="WP_095609862.1">
    <property type="nucleotide sequence ID" value="NZ_NMPM01000010.1"/>
</dbReference>
<dbReference type="GO" id="GO:0006355">
    <property type="term" value="P:regulation of DNA-templated transcription"/>
    <property type="evidence" value="ECO:0007669"/>
    <property type="project" value="InterPro"/>
</dbReference>
<dbReference type="PRINTS" id="PR00038">
    <property type="entry name" value="HTHLUXR"/>
</dbReference>
<protein>
    <submittedName>
        <fullName evidence="5">Helix-turn-helix transcriptional regulator</fullName>
    </submittedName>
</protein>
<dbReference type="InterPro" id="IPR000792">
    <property type="entry name" value="Tscrpt_reg_LuxR_C"/>
</dbReference>
<dbReference type="InterPro" id="IPR027417">
    <property type="entry name" value="P-loop_NTPase"/>
</dbReference>
<dbReference type="Proteomes" id="UP000218332">
    <property type="component" value="Unassembled WGS sequence"/>
</dbReference>
<name>A0A2A2I5J7_9GAMM</name>
<keyword evidence="1" id="KW-0805">Transcription regulation</keyword>
<dbReference type="InterPro" id="IPR059106">
    <property type="entry name" value="WHD_MalT"/>
</dbReference>
<dbReference type="Pfam" id="PF25873">
    <property type="entry name" value="WHD_MalT"/>
    <property type="match status" value="1"/>
</dbReference>
<sequence length="899" mass="101868">MLLTTKFFRPAPDPDAIRRPRLLERLAPRTRKRLNLVIAPAGFGKTTLVSQWCDEQEGRLAWLSLDSSDDDPRRFWQYLCGAFEQAGVDGLGDCQSAFQTCALHEIEGAITGLINALVASAEHRLHLVLDDMHQVEDPAIHRQLTYLVDYLPPTVMVTLVSRTEPALPVARWRVRHWVDDVPPQMLAFSEEECQRFFSDYMAIPLDADQARTIWQRTEGWVAAMQLSALSAPDDPVNRGADAAPSPISGREISDYILTEILEQQSDEIAEFLLATACCLRLTASLCDSIRGATDSQTILESLSRRHLFLIPLDTRDEWFRYHDLFREALFLRLEQTDPKQLAERQSRTIHWLLEHDHIQEAIAQLIQLEDWSWLANVLEQHGNNLIQGGFHLPVLEWLDRLPPGTVDDNPQLAMLRIWANFFANRLDAVEPQLDRLEDLLDRRVAESHPDAEGALGLNSEISLMRSYLARTQSDLESAADLTRQVLQDLDHTQMPLKSVTYYGIGLDYFSQGDLPAAEEALQSAVSYGQIERKPSTVLSSGGLLSWIQFNRGHNDVALKTAVSIREWIDRHYTDPSQPRLISCWQNCSLIEIYRERDQLDLAETYLAPLTGHLQSGTEPGQHVIIQYARAHLAFTRGDYQTAIEALDDAEAVLERRRDHIIFEPPSLSALRARCWLAQNRLDDARGWLDSRENVTFRNPLNREQNRITAARVLIALGEPKNAISQLSPLRLSTERDQHHRHLIEVLTVYAEAMDALNQPNEAQTVLTEALKRGAREQFFRLFVEESPRIHRLIRDNHHAAIPQEYLEALKSRLPESDEETAAPSEDGPVAVDGLVEPLSAREMEVLRLINDGLANREIAESMNVAATTVKAHIRNLYGKLGVKSRTEALARARKLGVLS</sequence>
<dbReference type="PANTHER" id="PTHR44688:SF16">
    <property type="entry name" value="DNA-BINDING TRANSCRIPTIONAL ACTIVATOR DEVR_DOSR"/>
    <property type="match status" value="1"/>
</dbReference>
<evidence type="ECO:0000259" key="4">
    <source>
        <dbReference type="PROSITE" id="PS50043"/>
    </source>
</evidence>
<evidence type="ECO:0000256" key="1">
    <source>
        <dbReference type="ARBA" id="ARBA00023015"/>
    </source>
</evidence>
<dbReference type="SUPFAM" id="SSF52540">
    <property type="entry name" value="P-loop containing nucleoside triphosphate hydrolases"/>
    <property type="match status" value="1"/>
</dbReference>
<keyword evidence="2" id="KW-0238">DNA-binding</keyword>
<dbReference type="AlphaFoldDB" id="A0A2A2I5J7"/>
<evidence type="ECO:0000313" key="5">
    <source>
        <dbReference type="EMBL" id="PAV26999.1"/>
    </source>
</evidence>
<dbReference type="PROSITE" id="PS50043">
    <property type="entry name" value="HTH_LUXR_2"/>
    <property type="match status" value="1"/>
</dbReference>
<comment type="caution">
    <text evidence="5">The sequence shown here is derived from an EMBL/GenBank/DDBJ whole genome shotgun (WGS) entry which is preliminary data.</text>
</comment>
<gene>
    <name evidence="5" type="ORF">CF392_02340</name>
</gene>
<accession>A0A2A2I5J7</accession>
<dbReference type="InterPro" id="IPR041617">
    <property type="entry name" value="TPR_MalT"/>
</dbReference>
<dbReference type="PROSITE" id="PS00622">
    <property type="entry name" value="HTH_LUXR_1"/>
    <property type="match status" value="1"/>
</dbReference>
<dbReference type="SUPFAM" id="SSF48452">
    <property type="entry name" value="TPR-like"/>
    <property type="match status" value="1"/>
</dbReference>
<dbReference type="Gene3D" id="1.25.40.10">
    <property type="entry name" value="Tetratricopeptide repeat domain"/>
    <property type="match status" value="1"/>
</dbReference>
<dbReference type="Gene3D" id="3.40.50.300">
    <property type="entry name" value="P-loop containing nucleotide triphosphate hydrolases"/>
    <property type="match status" value="1"/>
</dbReference>
<dbReference type="SMART" id="SM00421">
    <property type="entry name" value="HTH_LUXR"/>
    <property type="match status" value="1"/>
</dbReference>
<dbReference type="InterPro" id="IPR016032">
    <property type="entry name" value="Sig_transdc_resp-reg_C-effctor"/>
</dbReference>
<dbReference type="GO" id="GO:0003677">
    <property type="term" value="F:DNA binding"/>
    <property type="evidence" value="ECO:0007669"/>
    <property type="project" value="UniProtKB-KW"/>
</dbReference>
<dbReference type="SUPFAM" id="SSF46894">
    <property type="entry name" value="C-terminal effector domain of the bipartite response regulators"/>
    <property type="match status" value="1"/>
</dbReference>